<reference evidence="2" key="1">
    <citation type="submission" date="2015-07" db="EMBL/GenBank/DDBJ databases">
        <title>MeaNS - Measles Nucleotide Surveillance Program.</title>
        <authorList>
            <person name="Tran T."/>
            <person name="Druce J."/>
        </authorList>
    </citation>
    <scope>NUCLEOTIDE SEQUENCE</scope>
    <source>
        <strain evidence="2">UCB-OBI-ISO-001</strain>
        <tissue evidence="2">Gonad</tissue>
    </source>
</reference>
<sequence length="72" mass="7885">MEHQVVTRTKHAKNISSSRLQRSTVSSPTELPILHRVCQCRSAPALVRNLGKCVSGLFGDCVEGPHFKSGLQ</sequence>
<evidence type="ECO:0000313" key="2">
    <source>
        <dbReference type="EMBL" id="KOF65270.1"/>
    </source>
</evidence>
<feature type="compositionally biased region" description="Low complexity" evidence="1">
    <location>
        <begin position="16"/>
        <end position="26"/>
    </location>
</feature>
<proteinExistence type="predicted"/>
<gene>
    <name evidence="2" type="ORF">OCBIM_22016028mg</name>
</gene>
<accession>A0A0L8FLK2</accession>
<dbReference type="EMBL" id="KQ429665">
    <property type="protein sequence ID" value="KOF65270.1"/>
    <property type="molecule type" value="Genomic_DNA"/>
</dbReference>
<dbReference type="AlphaFoldDB" id="A0A0L8FLK2"/>
<protein>
    <submittedName>
        <fullName evidence="2">Uncharacterized protein</fullName>
    </submittedName>
</protein>
<name>A0A0L8FLK2_OCTBM</name>
<feature type="region of interest" description="Disordered" evidence="1">
    <location>
        <begin position="1"/>
        <end position="26"/>
    </location>
</feature>
<organism evidence="2">
    <name type="scientific">Octopus bimaculoides</name>
    <name type="common">California two-spotted octopus</name>
    <dbReference type="NCBI Taxonomy" id="37653"/>
    <lineage>
        <taxon>Eukaryota</taxon>
        <taxon>Metazoa</taxon>
        <taxon>Spiralia</taxon>
        <taxon>Lophotrochozoa</taxon>
        <taxon>Mollusca</taxon>
        <taxon>Cephalopoda</taxon>
        <taxon>Coleoidea</taxon>
        <taxon>Octopodiformes</taxon>
        <taxon>Octopoda</taxon>
        <taxon>Incirrata</taxon>
        <taxon>Octopodidae</taxon>
        <taxon>Octopus</taxon>
    </lineage>
</organism>
<evidence type="ECO:0000256" key="1">
    <source>
        <dbReference type="SAM" id="MobiDB-lite"/>
    </source>
</evidence>